<proteinExistence type="predicted"/>
<organism evidence="2 3">
    <name type="scientific">Mucuna pruriens</name>
    <name type="common">Velvet bean</name>
    <name type="synonym">Dolichos pruriens</name>
    <dbReference type="NCBI Taxonomy" id="157652"/>
    <lineage>
        <taxon>Eukaryota</taxon>
        <taxon>Viridiplantae</taxon>
        <taxon>Streptophyta</taxon>
        <taxon>Embryophyta</taxon>
        <taxon>Tracheophyta</taxon>
        <taxon>Spermatophyta</taxon>
        <taxon>Magnoliopsida</taxon>
        <taxon>eudicotyledons</taxon>
        <taxon>Gunneridae</taxon>
        <taxon>Pentapetalae</taxon>
        <taxon>rosids</taxon>
        <taxon>fabids</taxon>
        <taxon>Fabales</taxon>
        <taxon>Fabaceae</taxon>
        <taxon>Papilionoideae</taxon>
        <taxon>50 kb inversion clade</taxon>
        <taxon>NPAAA clade</taxon>
        <taxon>indigoferoid/millettioid clade</taxon>
        <taxon>Phaseoleae</taxon>
        <taxon>Mucuna</taxon>
    </lineage>
</organism>
<evidence type="ECO:0000313" key="3">
    <source>
        <dbReference type="Proteomes" id="UP000257109"/>
    </source>
</evidence>
<comment type="caution">
    <text evidence="2">The sequence shown here is derived from an EMBL/GenBank/DDBJ whole genome shotgun (WGS) entry which is preliminary data.</text>
</comment>
<evidence type="ECO:0000313" key="2">
    <source>
        <dbReference type="EMBL" id="RDX63510.1"/>
    </source>
</evidence>
<dbReference type="OrthoDB" id="1437012at2759"/>
<sequence>MLKYLDVLNCEELEQIFDSSDAQELKSQQVLTYLEIKECFQLEKDFNFEHEADNDDQEGTEKDGEQELLENLKDIRLSSLPNFKEIHHRFKLKDHVERYIKDCPKYAPNLYLHPVFLRI</sequence>
<gene>
    <name evidence="2" type="ORF">CR513_58055</name>
</gene>
<keyword evidence="3" id="KW-1185">Reference proteome</keyword>
<accession>A0A371EBV2</accession>
<dbReference type="AlphaFoldDB" id="A0A371EBV2"/>
<feature type="non-terminal residue" evidence="2">
    <location>
        <position position="1"/>
    </location>
</feature>
<dbReference type="STRING" id="157652.A0A371EBV2"/>
<dbReference type="Pfam" id="PF23247">
    <property type="entry name" value="LRR_RPS2"/>
    <property type="match status" value="1"/>
</dbReference>
<dbReference type="Proteomes" id="UP000257109">
    <property type="component" value="Unassembled WGS sequence"/>
</dbReference>
<feature type="domain" description="Disease resistance protein At4g27190-like leucine-rich repeats" evidence="1">
    <location>
        <begin position="1"/>
        <end position="88"/>
    </location>
</feature>
<dbReference type="EMBL" id="QJKJ01014857">
    <property type="protein sequence ID" value="RDX63510.1"/>
    <property type="molecule type" value="Genomic_DNA"/>
</dbReference>
<reference evidence="2" key="1">
    <citation type="submission" date="2018-05" db="EMBL/GenBank/DDBJ databases">
        <title>Draft genome of Mucuna pruriens seed.</title>
        <authorList>
            <person name="Nnadi N.E."/>
            <person name="Vos R."/>
            <person name="Hasami M.H."/>
            <person name="Devisetty U.K."/>
            <person name="Aguiy J.C."/>
        </authorList>
    </citation>
    <scope>NUCLEOTIDE SEQUENCE [LARGE SCALE GENOMIC DNA]</scope>
    <source>
        <strain evidence="2">JCA_2017</strain>
    </source>
</reference>
<protein>
    <recommendedName>
        <fullName evidence="1">Disease resistance protein At4g27190-like leucine-rich repeats domain-containing protein</fullName>
    </recommendedName>
</protein>
<evidence type="ECO:0000259" key="1">
    <source>
        <dbReference type="Pfam" id="PF23247"/>
    </source>
</evidence>
<dbReference type="InterPro" id="IPR057135">
    <property type="entry name" value="At4g27190-like_LRR"/>
</dbReference>
<name>A0A371EBV2_MUCPR</name>